<feature type="domain" description="Ig-like SoxY" evidence="1">
    <location>
        <begin position="53"/>
        <end position="147"/>
    </location>
</feature>
<dbReference type="OrthoDB" id="9798154at2"/>
<evidence type="ECO:0000313" key="2">
    <source>
        <dbReference type="EMBL" id="EIJ34662.1"/>
    </source>
</evidence>
<sequence length="149" mass="15107" precursor="true">MKRRTFLQGSLAAGAAGMAVSAGLLTPRMVLADGSAFDAKTLDDTLKAMAITPEESGDVKIKAPEIAENGAVVPVTVTGPEGTTELSILVENNPNPLAATFILGEGAKPEASTRIKMGKTSNVIALAKVGDKTLSAKQEVKVTIGGCGG</sequence>
<reference evidence="4" key="1">
    <citation type="journal article" date="2011" name="Stand. Genomic Sci.">
        <title>Genome sequence of the filamentous, gliding Thiothrix nivea neotype strain (JP2(T)).</title>
        <authorList>
            <person name="Lapidus A."/>
            <person name="Nolan M."/>
            <person name="Lucas S."/>
            <person name="Glavina Del Rio T."/>
            <person name="Tice H."/>
            <person name="Cheng J.F."/>
            <person name="Tapia R."/>
            <person name="Han C."/>
            <person name="Goodwin L."/>
            <person name="Pitluck S."/>
            <person name="Liolios K."/>
            <person name="Pagani I."/>
            <person name="Ivanova N."/>
            <person name="Huntemann M."/>
            <person name="Mavromatis K."/>
            <person name="Mikhailova N."/>
            <person name="Pati A."/>
            <person name="Chen A."/>
            <person name="Palaniappan K."/>
            <person name="Land M."/>
            <person name="Brambilla E.M."/>
            <person name="Rohde M."/>
            <person name="Abt B."/>
            <person name="Verbarg S."/>
            <person name="Goker M."/>
            <person name="Bristow J."/>
            <person name="Eisen J.A."/>
            <person name="Markowitz V."/>
            <person name="Hugenholtz P."/>
            <person name="Kyrpides N.C."/>
            <person name="Klenk H.P."/>
            <person name="Woyke T."/>
        </authorList>
    </citation>
    <scope>NUCLEOTIDE SEQUENCE [LARGE SCALE GENOMIC DNA]</scope>
    <source>
        <strain evidence="4">ATCC 35100 / DSM 5205 / JP2</strain>
    </source>
</reference>
<evidence type="ECO:0000259" key="1">
    <source>
        <dbReference type="Pfam" id="PF13501"/>
    </source>
</evidence>
<dbReference type="EMBL" id="JH651384">
    <property type="protein sequence ID" value="EIJ34666.1"/>
    <property type="molecule type" value="Genomic_DNA"/>
</dbReference>
<reference evidence="3" key="2">
    <citation type="submission" date="2012-02" db="EMBL/GenBank/DDBJ databases">
        <title>Improved High-Quality Draft genome of Thiothrix nivea DSM 5205.</title>
        <authorList>
            <consortium name="US DOE Joint Genome Institute (JGI-PGF)"/>
            <person name="Lucas S."/>
            <person name="Copeland A."/>
            <person name="Lapidus A."/>
            <person name="Bruce D."/>
            <person name="Goodwin L."/>
            <person name="Pitluck S."/>
            <person name="Peters L."/>
            <person name="Mikhailova N."/>
            <person name="Daligault H."/>
            <person name="Kyrpides N."/>
            <person name="Mavromatis K."/>
            <person name="Detter J.C."/>
            <person name="Han C."/>
            <person name="Land M."/>
            <person name="Hauser L."/>
            <person name="Markowitz V."/>
            <person name="Cheng J.-F."/>
            <person name="Hugenholtz P."/>
            <person name="Woyke T."/>
            <person name="Wu D."/>
            <person name="Verbarg S."/>
            <person name="Fruehling A."/>
            <person name="Brambilla E."/>
            <person name="Klenk H.-P."/>
            <person name="Eisen J.A."/>
        </authorList>
    </citation>
    <scope>NUCLEOTIDE SEQUENCE</scope>
    <source>
        <strain evidence="3">DSM 5205</strain>
    </source>
</reference>
<dbReference type="InterPro" id="IPR032711">
    <property type="entry name" value="SoxY"/>
</dbReference>
<dbReference type="PROSITE" id="PS51318">
    <property type="entry name" value="TAT"/>
    <property type="match status" value="1"/>
</dbReference>
<dbReference type="InterPro" id="IPR006311">
    <property type="entry name" value="TAT_signal"/>
</dbReference>
<dbReference type="Proteomes" id="UP000005317">
    <property type="component" value="Unassembled WGS sequence"/>
</dbReference>
<keyword evidence="4" id="KW-1185">Reference proteome</keyword>
<dbReference type="EMBL" id="JH651384">
    <property type="protein sequence ID" value="EIJ34662.1"/>
    <property type="molecule type" value="Genomic_DNA"/>
</dbReference>
<dbReference type="InterPro" id="IPR016568">
    <property type="entry name" value="Sulphur_oxidation_SoxY"/>
</dbReference>
<name>A0A656HGP5_THINJ</name>
<dbReference type="Gene3D" id="2.60.40.2470">
    <property type="entry name" value="SoxY domain"/>
    <property type="match status" value="1"/>
</dbReference>
<evidence type="ECO:0000313" key="4">
    <source>
        <dbReference type="Proteomes" id="UP000005317"/>
    </source>
</evidence>
<gene>
    <name evidence="2" type="ORF">Thini_2090</name>
    <name evidence="3" type="ORF">Thini_2094</name>
</gene>
<dbReference type="InterPro" id="IPR038162">
    <property type="entry name" value="SoxY_sf"/>
</dbReference>
<dbReference type="NCBIfam" id="TIGR04488">
    <property type="entry name" value="SoxY_true_GGCGG"/>
    <property type="match status" value="1"/>
</dbReference>
<dbReference type="Pfam" id="PF13501">
    <property type="entry name" value="SoxY"/>
    <property type="match status" value="1"/>
</dbReference>
<dbReference type="PIRSF" id="PIRSF010312">
    <property type="entry name" value="Sulphur_oxidation_SoxY"/>
    <property type="match status" value="1"/>
</dbReference>
<evidence type="ECO:0000313" key="3">
    <source>
        <dbReference type="EMBL" id="EIJ34666.1"/>
    </source>
</evidence>
<dbReference type="RefSeq" id="WP_002708590.1">
    <property type="nucleotide sequence ID" value="NZ_JH651384.1"/>
</dbReference>
<proteinExistence type="predicted"/>
<dbReference type="AlphaFoldDB" id="A0A656HGP5"/>
<protein>
    <submittedName>
        <fullName evidence="2">Sulfur oxidation protein SoxY-like protein</fullName>
    </submittedName>
    <submittedName>
        <fullName evidence="3">Thiosulfate-binding protein SoxY</fullName>
    </submittedName>
</protein>
<organism evidence="3 4">
    <name type="scientific">Thiothrix nivea (strain ATCC 35100 / DSM 5205 / JP2)</name>
    <dbReference type="NCBI Taxonomy" id="870187"/>
    <lineage>
        <taxon>Bacteria</taxon>
        <taxon>Pseudomonadati</taxon>
        <taxon>Pseudomonadota</taxon>
        <taxon>Gammaproteobacteria</taxon>
        <taxon>Thiotrichales</taxon>
        <taxon>Thiotrichaceae</taxon>
        <taxon>Thiothrix</taxon>
    </lineage>
</organism>
<accession>A0A656HGP5</accession>